<evidence type="ECO:0000313" key="2">
    <source>
        <dbReference type="EMBL" id="SHI77961.1"/>
    </source>
</evidence>
<evidence type="ECO:0000259" key="1">
    <source>
        <dbReference type="Pfam" id="PF01966"/>
    </source>
</evidence>
<organism evidence="2 3">
    <name type="scientific">Thermoclostridium caenicola</name>
    <dbReference type="NCBI Taxonomy" id="659425"/>
    <lineage>
        <taxon>Bacteria</taxon>
        <taxon>Bacillati</taxon>
        <taxon>Bacillota</taxon>
        <taxon>Clostridia</taxon>
        <taxon>Eubacteriales</taxon>
        <taxon>Oscillospiraceae</taxon>
        <taxon>Thermoclostridium</taxon>
    </lineage>
</organism>
<dbReference type="Pfam" id="PF01966">
    <property type="entry name" value="HD"/>
    <property type="match status" value="1"/>
</dbReference>
<dbReference type="PANTHER" id="PTHR40517:SF1">
    <property type="entry name" value="METAL-DEPENDENT PHOSPHOHYDROLASE, HD SUPERFAMILY-RELATED"/>
    <property type="match status" value="1"/>
</dbReference>
<proteinExistence type="predicted"/>
<dbReference type="OrthoDB" id="247014at2"/>
<dbReference type="EMBL" id="FQZP01000009">
    <property type="protein sequence ID" value="SHI77961.1"/>
    <property type="molecule type" value="Genomic_DNA"/>
</dbReference>
<dbReference type="InterPro" id="IPR039967">
    <property type="entry name" value="MJ1020-like"/>
</dbReference>
<reference evidence="2 3" key="1">
    <citation type="submission" date="2016-11" db="EMBL/GenBank/DDBJ databases">
        <authorList>
            <person name="Varghese N."/>
            <person name="Submissions S."/>
        </authorList>
    </citation>
    <scope>NUCLEOTIDE SEQUENCE [LARGE SCALE GENOMIC DNA]</scope>
    <source>
        <strain evidence="2 3">DSM 19027</strain>
    </source>
</reference>
<dbReference type="AlphaFoldDB" id="A0A1M6DXM0"/>
<feature type="domain" description="HD" evidence="1">
    <location>
        <begin position="58"/>
        <end position="178"/>
    </location>
</feature>
<protein>
    <recommendedName>
        <fullName evidence="1">HD domain-containing protein</fullName>
    </recommendedName>
</protein>
<dbReference type="Gene3D" id="1.10.3210.10">
    <property type="entry name" value="Hypothetical protein af1432"/>
    <property type="match status" value="1"/>
</dbReference>
<dbReference type="SUPFAM" id="SSF109604">
    <property type="entry name" value="HD-domain/PDEase-like"/>
    <property type="match status" value="1"/>
</dbReference>
<dbReference type="Proteomes" id="UP000324781">
    <property type="component" value="Unassembled WGS sequence"/>
</dbReference>
<name>A0A1M6DXM0_9FIRM</name>
<accession>A0A1M6DXM0</accession>
<keyword evidence="3" id="KW-1185">Reference proteome</keyword>
<evidence type="ECO:0000313" key="3">
    <source>
        <dbReference type="Proteomes" id="UP000324781"/>
    </source>
</evidence>
<dbReference type="InterPro" id="IPR006674">
    <property type="entry name" value="HD_domain"/>
</dbReference>
<gene>
    <name evidence="2" type="ORF">SAMN05444373_100935</name>
</gene>
<dbReference type="RefSeq" id="WP_149678143.1">
    <property type="nucleotide sequence ID" value="NZ_DAONMB010000003.1"/>
</dbReference>
<sequence>MKSPLELGLERELYSMLDGKALEVAQLLAEDEEINALQEVANTVSIRRLGFNDHGPVHMRKVAVNAMKMFNILTEQGIVPNIVKEGSGAEEDSRIAVLLASWLHDVGMAIGRHDHEKSSVTLAAPIIDRILLTAFPNELMRRTVIKAVTLEGILGHMTHHPTTTLEAGIILIADGCDMEKGRSRIPLLVSQGSQVGDIHKYSSSAIESVSIEKGSEKPLKITVRMTASVGFFQVEEILMGKISTSPVKPYIELYAYVVGRDVKRYL</sequence>
<dbReference type="PANTHER" id="PTHR40517">
    <property type="entry name" value="METAL-DEPENDENT PHOSPHOHYDROLASE, HD SUPERFAMILY-RELATED"/>
    <property type="match status" value="1"/>
</dbReference>